<dbReference type="InterPro" id="IPR036388">
    <property type="entry name" value="WH-like_DNA-bd_sf"/>
</dbReference>
<organism evidence="3 4">
    <name type="scientific">Salinibacterium amurskyense</name>
    <dbReference type="NCBI Taxonomy" id="205941"/>
    <lineage>
        <taxon>Bacteria</taxon>
        <taxon>Bacillati</taxon>
        <taxon>Actinomycetota</taxon>
        <taxon>Actinomycetes</taxon>
        <taxon>Micrococcales</taxon>
        <taxon>Microbacteriaceae</taxon>
        <taxon>Salinibacterium</taxon>
    </lineage>
</organism>
<keyword evidence="1" id="KW-0059">Arsenical resistance</keyword>
<dbReference type="PANTHER" id="PTHR43428">
    <property type="entry name" value="ARSENATE REDUCTASE"/>
    <property type="match status" value="1"/>
</dbReference>
<dbReference type="CDD" id="cd00090">
    <property type="entry name" value="HTH_ARSR"/>
    <property type="match status" value="1"/>
</dbReference>
<dbReference type="EMBL" id="PGFH01000002">
    <property type="protein sequence ID" value="PJJ78650.1"/>
    <property type="molecule type" value="Genomic_DNA"/>
</dbReference>
<comment type="caution">
    <text evidence="3">The sequence shown here is derived from an EMBL/GenBank/DDBJ whole genome shotgun (WGS) entry which is preliminary data.</text>
</comment>
<feature type="domain" description="HTH arsR-type" evidence="2">
    <location>
        <begin position="20"/>
        <end position="117"/>
    </location>
</feature>
<evidence type="ECO:0000259" key="2">
    <source>
        <dbReference type="PROSITE" id="PS50987"/>
    </source>
</evidence>
<dbReference type="Proteomes" id="UP000231742">
    <property type="component" value="Unassembled WGS sequence"/>
</dbReference>
<dbReference type="InterPro" id="IPR023485">
    <property type="entry name" value="Ptyr_pPase"/>
</dbReference>
<dbReference type="InterPro" id="IPR036196">
    <property type="entry name" value="Ptyr_pPase_sf"/>
</dbReference>
<evidence type="ECO:0000313" key="4">
    <source>
        <dbReference type="Proteomes" id="UP000231742"/>
    </source>
</evidence>
<dbReference type="GO" id="GO:0003700">
    <property type="term" value="F:DNA-binding transcription factor activity"/>
    <property type="evidence" value="ECO:0007669"/>
    <property type="project" value="InterPro"/>
</dbReference>
<dbReference type="Pfam" id="PF01451">
    <property type="entry name" value="LMWPc"/>
    <property type="match status" value="1"/>
</dbReference>
<proteinExistence type="predicted"/>
<accession>A0A2M9D388</accession>
<dbReference type="PANTHER" id="PTHR43428:SF1">
    <property type="entry name" value="ARSENATE REDUCTASE"/>
    <property type="match status" value="1"/>
</dbReference>
<name>A0A2M9D388_9MICO</name>
<evidence type="ECO:0000256" key="1">
    <source>
        <dbReference type="ARBA" id="ARBA00022849"/>
    </source>
</evidence>
<sequence>MNRASSFRLLAMSAIESPASERAVAERIAQSMRAIADPTRVQILRLLMDAPEGRRGVTDLAARLGLTQPTVSHHVRIMADDGILQSVQEGRQVWYSLVPSRLADVFGFVQHSPADAATAVDPTVLDRITDDLALRFAGVFSRETVAEYVASSYDLLRAGAPKDRHLSSHTSRFAADRLGALPEADAAATTAPTDVLFVCVQNAGRSQLAAAILRSLAGDRVRVLTAGSQPTASINPKIVAALDEIGVSVDGEYPKPLTDEVVRGADVVITMGCGDACPIYPGRRYLDWELPDPADMAMDGVRAVRDDIDARVRELLRSLPPVNAE</sequence>
<dbReference type="SUPFAM" id="SSF46785">
    <property type="entry name" value="Winged helix' DNA-binding domain"/>
    <property type="match status" value="1"/>
</dbReference>
<dbReference type="Pfam" id="PF21234">
    <property type="entry name" value="Phosphatase-like_N"/>
    <property type="match status" value="1"/>
</dbReference>
<dbReference type="PRINTS" id="PR00778">
    <property type="entry name" value="HTHARSR"/>
</dbReference>
<dbReference type="PROSITE" id="PS50987">
    <property type="entry name" value="HTH_ARSR_2"/>
    <property type="match status" value="1"/>
</dbReference>
<evidence type="ECO:0000313" key="3">
    <source>
        <dbReference type="EMBL" id="PJJ78650.1"/>
    </source>
</evidence>
<dbReference type="Gene3D" id="1.10.8.1060">
    <property type="entry name" value="Corynebacterium glutamicum thioredoxin-dependent arsenate reductase, N-terminal domain"/>
    <property type="match status" value="1"/>
</dbReference>
<protein>
    <submittedName>
        <fullName evidence="3">ArsR family transcriptional regulator</fullName>
    </submittedName>
</protein>
<dbReference type="InterPro" id="IPR048716">
    <property type="entry name" value="Phosphatase-like_N"/>
</dbReference>
<dbReference type="Gene3D" id="3.40.50.2300">
    <property type="match status" value="1"/>
</dbReference>
<dbReference type="SMART" id="SM00226">
    <property type="entry name" value="LMWPc"/>
    <property type="match status" value="1"/>
</dbReference>
<dbReference type="SUPFAM" id="SSF52788">
    <property type="entry name" value="Phosphotyrosine protein phosphatases I"/>
    <property type="match status" value="1"/>
</dbReference>
<dbReference type="NCBIfam" id="NF033788">
    <property type="entry name" value="HTH_metalloreg"/>
    <property type="match status" value="1"/>
</dbReference>
<dbReference type="SMART" id="SM00418">
    <property type="entry name" value="HTH_ARSR"/>
    <property type="match status" value="1"/>
</dbReference>
<gene>
    <name evidence="3" type="ORF">CLV85_2228</name>
</gene>
<dbReference type="Pfam" id="PF01022">
    <property type="entry name" value="HTH_5"/>
    <property type="match status" value="1"/>
</dbReference>
<keyword evidence="4" id="KW-1185">Reference proteome</keyword>
<dbReference type="GO" id="GO:0046685">
    <property type="term" value="P:response to arsenic-containing substance"/>
    <property type="evidence" value="ECO:0007669"/>
    <property type="project" value="UniProtKB-KW"/>
</dbReference>
<dbReference type="AlphaFoldDB" id="A0A2M9D388"/>
<dbReference type="CDD" id="cd16345">
    <property type="entry name" value="LMWP_ArsC"/>
    <property type="match status" value="1"/>
</dbReference>
<dbReference type="Gene3D" id="1.10.10.10">
    <property type="entry name" value="Winged helix-like DNA-binding domain superfamily/Winged helix DNA-binding domain"/>
    <property type="match status" value="1"/>
</dbReference>
<reference evidence="3 4" key="1">
    <citation type="submission" date="2017-11" db="EMBL/GenBank/DDBJ databases">
        <title>Genomic Encyclopedia of Archaeal and Bacterial Type Strains, Phase II (KMG-II): From Individual Species to Whole Genera.</title>
        <authorList>
            <person name="Goeker M."/>
        </authorList>
    </citation>
    <scope>NUCLEOTIDE SEQUENCE [LARGE SCALE GENOMIC DNA]</scope>
    <source>
        <strain evidence="3 4">DSM 16400</strain>
    </source>
</reference>
<dbReference type="InterPro" id="IPR011991">
    <property type="entry name" value="ArsR-like_HTH"/>
</dbReference>
<dbReference type="InterPro" id="IPR036390">
    <property type="entry name" value="WH_DNA-bd_sf"/>
</dbReference>
<dbReference type="NCBIfam" id="NF046112">
    <property type="entry name" value="MSMEG_6209_Nter"/>
    <property type="match status" value="1"/>
</dbReference>
<dbReference type="InterPro" id="IPR001845">
    <property type="entry name" value="HTH_ArsR_DNA-bd_dom"/>
</dbReference>